<keyword evidence="4" id="KW-0862">Zinc</keyword>
<evidence type="ECO:0000313" key="7">
    <source>
        <dbReference type="EMBL" id="SIR83683.1"/>
    </source>
</evidence>
<evidence type="ECO:0000259" key="6">
    <source>
        <dbReference type="Pfam" id="PF00107"/>
    </source>
</evidence>
<dbReference type="InterPro" id="IPR036291">
    <property type="entry name" value="NAD(P)-bd_dom_sf"/>
</dbReference>
<keyword evidence="3" id="KW-0479">Metal-binding</keyword>
<protein>
    <submittedName>
        <fullName evidence="7">2-desacetyl-2-hydroxyethyl bacteriochlorophyllide A dehydrogenase</fullName>
    </submittedName>
</protein>
<comment type="similarity">
    <text evidence="2">Belongs to the zinc-containing alcohol dehydrogenase family.</text>
</comment>
<name>A0A1N7E6B4_9EURY</name>
<dbReference type="SUPFAM" id="SSF51735">
    <property type="entry name" value="NAD(P)-binding Rossmann-fold domains"/>
    <property type="match status" value="1"/>
</dbReference>
<sequence>MPSAQTVYFTGPRELDVRVEGVSEPGQDEVLVRAEVSAVSPGTELLVYRGDAPTELATDATIDALSGSLAFPLKYGYATAGSVVSTGGNVSDDWIGESVFAFHPHASHFLASPSDLVRIPDGVTLAEAVFLPTVETAVNFVLDGTPRIGEQAVVFGQGLVGLVTTGLLADCPLSDLVTVDCYPQRRELAEAIGADCSLDATGDVCEKIDAELSRPKTPAGADLTYELSGNPSALDDAIAVTGYDGRILVGSWYGEKRADINLGGGFHRSRIDIESTQVSTISPELRGRWDADRRLAVAWRRLSNLDVTSLVTHRISIGNAHNAYRLLDERPNEAVGVLLTYD</sequence>
<accession>A0A1N7E6B4</accession>
<evidence type="ECO:0000313" key="8">
    <source>
        <dbReference type="Proteomes" id="UP000186914"/>
    </source>
</evidence>
<dbReference type="InterPro" id="IPR011032">
    <property type="entry name" value="GroES-like_sf"/>
</dbReference>
<dbReference type="EMBL" id="FTNO01000005">
    <property type="protein sequence ID" value="SIR83683.1"/>
    <property type="molecule type" value="Genomic_DNA"/>
</dbReference>
<dbReference type="Gene3D" id="3.90.180.10">
    <property type="entry name" value="Medium-chain alcohol dehydrogenases, catalytic domain"/>
    <property type="match status" value="2"/>
</dbReference>
<dbReference type="Gene3D" id="3.40.50.720">
    <property type="entry name" value="NAD(P)-binding Rossmann-like Domain"/>
    <property type="match status" value="1"/>
</dbReference>
<keyword evidence="8" id="KW-1185">Reference proteome</keyword>
<evidence type="ECO:0000256" key="5">
    <source>
        <dbReference type="ARBA" id="ARBA00023002"/>
    </source>
</evidence>
<comment type="cofactor">
    <cofactor evidence="1">
        <name>Zn(2+)</name>
        <dbReference type="ChEBI" id="CHEBI:29105"/>
    </cofactor>
</comment>
<feature type="domain" description="Alcohol dehydrogenase-like C-terminal" evidence="6">
    <location>
        <begin position="175"/>
        <end position="276"/>
    </location>
</feature>
<dbReference type="InterPro" id="IPR013149">
    <property type="entry name" value="ADH-like_C"/>
</dbReference>
<dbReference type="GO" id="GO:0046872">
    <property type="term" value="F:metal ion binding"/>
    <property type="evidence" value="ECO:0007669"/>
    <property type="project" value="UniProtKB-KW"/>
</dbReference>
<dbReference type="GO" id="GO:0016491">
    <property type="term" value="F:oxidoreductase activity"/>
    <property type="evidence" value="ECO:0007669"/>
    <property type="project" value="UniProtKB-KW"/>
</dbReference>
<dbReference type="Pfam" id="PF00107">
    <property type="entry name" value="ADH_zinc_N"/>
    <property type="match status" value="1"/>
</dbReference>
<evidence type="ECO:0000256" key="2">
    <source>
        <dbReference type="ARBA" id="ARBA00008072"/>
    </source>
</evidence>
<dbReference type="OrthoDB" id="168897at2157"/>
<dbReference type="RefSeq" id="WP_076432008.1">
    <property type="nucleotide sequence ID" value="NZ_FTNO01000005.1"/>
</dbReference>
<dbReference type="AlphaFoldDB" id="A0A1N7E6B4"/>
<dbReference type="SUPFAM" id="SSF50129">
    <property type="entry name" value="GroES-like"/>
    <property type="match status" value="1"/>
</dbReference>
<organism evidence="7 8">
    <name type="scientific">Haladaptatus litoreus</name>
    <dbReference type="NCBI Taxonomy" id="553468"/>
    <lineage>
        <taxon>Archaea</taxon>
        <taxon>Methanobacteriati</taxon>
        <taxon>Methanobacteriota</taxon>
        <taxon>Stenosarchaea group</taxon>
        <taxon>Halobacteria</taxon>
        <taxon>Halobacteriales</taxon>
        <taxon>Haladaptataceae</taxon>
        <taxon>Haladaptatus</taxon>
    </lineage>
</organism>
<gene>
    <name evidence="7" type="ORF">SAMN05421858_4064</name>
</gene>
<dbReference type="CDD" id="cd08255">
    <property type="entry name" value="2-desacetyl-2-hydroxyethyl_bacteriochlorophyllide_like"/>
    <property type="match status" value="1"/>
</dbReference>
<dbReference type="Proteomes" id="UP000186914">
    <property type="component" value="Unassembled WGS sequence"/>
</dbReference>
<dbReference type="PANTHER" id="PTHR43350">
    <property type="entry name" value="NAD-DEPENDENT ALCOHOL DEHYDROGENASE"/>
    <property type="match status" value="1"/>
</dbReference>
<evidence type="ECO:0000256" key="4">
    <source>
        <dbReference type="ARBA" id="ARBA00022833"/>
    </source>
</evidence>
<reference evidence="8" key="1">
    <citation type="submission" date="2017-01" db="EMBL/GenBank/DDBJ databases">
        <authorList>
            <person name="Varghese N."/>
            <person name="Submissions S."/>
        </authorList>
    </citation>
    <scope>NUCLEOTIDE SEQUENCE [LARGE SCALE GENOMIC DNA]</scope>
    <source>
        <strain evidence="8">CGMCC 1.7737</strain>
    </source>
</reference>
<keyword evidence="5" id="KW-0560">Oxidoreductase</keyword>
<evidence type="ECO:0000256" key="3">
    <source>
        <dbReference type="ARBA" id="ARBA00022723"/>
    </source>
</evidence>
<dbReference type="PANTHER" id="PTHR43350:SF19">
    <property type="entry name" value="D-GULOSIDE 3-DEHYDROGENASE"/>
    <property type="match status" value="1"/>
</dbReference>
<evidence type="ECO:0000256" key="1">
    <source>
        <dbReference type="ARBA" id="ARBA00001947"/>
    </source>
</evidence>
<proteinExistence type="inferred from homology"/>